<evidence type="ECO:0000313" key="1">
    <source>
        <dbReference type="EMBL" id="AGK57372.1"/>
    </source>
</evidence>
<dbReference type="HOGENOM" id="CLU_844061_0_0_5"/>
<dbReference type="EMBL" id="CP005587">
    <property type="protein sequence ID" value="AGK57372.1"/>
    <property type="molecule type" value="Genomic_DNA"/>
</dbReference>
<reference evidence="1 2" key="1">
    <citation type="journal article" date="2013" name="Genome Announc.">
        <title>Genome sequences for three denitrifying bacterial strains isolated from a uranium- and nitrate-contaminated subsurface environment.</title>
        <authorList>
            <person name="Venkatramanan R."/>
            <person name="Prakash O."/>
            <person name="Woyke T."/>
            <person name="Chain P."/>
            <person name="Goodwin L.A."/>
            <person name="Watson D."/>
            <person name="Brooks S."/>
            <person name="Kostka J.E."/>
            <person name="Green S.J."/>
        </authorList>
    </citation>
    <scope>NUCLEOTIDE SEQUENCE [LARGE SCALE GENOMIC DNA]</scope>
    <source>
        <strain evidence="1 2">1NES1</strain>
    </source>
</reference>
<protein>
    <submittedName>
        <fullName evidence="1">Uncharacterized protein</fullName>
    </submittedName>
</protein>
<dbReference type="KEGG" id="hdt:HYPDE_28463"/>
<keyword evidence="2" id="KW-1185">Reference proteome</keyword>
<sequence>MGGAMRSIFAILGFALILSLPGFVLAKPVREKAQAQAQPFRSNEEVLRWINGYRHSPQPQRVPDAVKAMSAFGLTKDSDQSGIYIGFIAGVIGSNPASAEDLVAKMFPLPPEDQVIIIKGIAYSGLPSWRPLLKTFIERMPARKDLIEKFLYGDKPVLTALSIKDDATVIDLNWGYYFATGWEAPIRRIVSSLAYSLDKDKVDTLTIGAMAKWTLAQNASRDNDLLMMLKKISSDSDPKIRKPLGEVIDASETLELSKIRKDALASIDELKAKGSEKLRNYNWWGQAGQTVLALGCVAAGALGQVEFGIPCVIGGAASTAALNYFKPSD</sequence>
<proteinExistence type="predicted"/>
<gene>
    <name evidence="1" type="ORF">HYPDE_28463</name>
</gene>
<accession>N0B584</accession>
<name>N0B584_9HYPH</name>
<dbReference type="Proteomes" id="UP000005952">
    <property type="component" value="Chromosome"/>
</dbReference>
<dbReference type="eggNOG" id="ENOG502ZI9R">
    <property type="taxonomic scope" value="Bacteria"/>
</dbReference>
<evidence type="ECO:0000313" key="2">
    <source>
        <dbReference type="Proteomes" id="UP000005952"/>
    </source>
</evidence>
<dbReference type="AlphaFoldDB" id="N0B584"/>
<organism evidence="1 2">
    <name type="scientific">Hyphomicrobium denitrificans 1NES1</name>
    <dbReference type="NCBI Taxonomy" id="670307"/>
    <lineage>
        <taxon>Bacteria</taxon>
        <taxon>Pseudomonadati</taxon>
        <taxon>Pseudomonadota</taxon>
        <taxon>Alphaproteobacteria</taxon>
        <taxon>Hyphomicrobiales</taxon>
        <taxon>Hyphomicrobiaceae</taxon>
        <taxon>Hyphomicrobium</taxon>
    </lineage>
</organism>